<name>A0A1Q3AX77_CEPFO</name>
<sequence>MQVQDDVKSLFKHSHKLLESSSFMPSCASQIAKRALDNETSNGWPLGLQIMNTRLRVVESTQDAPSVELPYSLHMPTSSFSSFSSSNLDTESTASFFQDHSVSLGLLIGLRPVDRGGLYFPNTIRIEEHDDQGISAIRGACASVSRGRGVDMSQGICIPLLVGALDKMTRTRSKSNGNA</sequence>
<dbReference type="InParanoid" id="A0A1Q3AX77"/>
<keyword evidence="2" id="KW-1185">Reference proteome</keyword>
<evidence type="ECO:0000313" key="1">
    <source>
        <dbReference type="EMBL" id="GAV60318.1"/>
    </source>
</evidence>
<dbReference type="AlphaFoldDB" id="A0A1Q3AX77"/>
<protein>
    <submittedName>
        <fullName evidence="1">Uncharacterized protein</fullName>
    </submittedName>
</protein>
<comment type="caution">
    <text evidence="1">The sequence shown here is derived from an EMBL/GenBank/DDBJ whole genome shotgun (WGS) entry which is preliminary data.</text>
</comment>
<proteinExistence type="predicted"/>
<accession>A0A1Q3AX77</accession>
<dbReference type="PANTHER" id="PTHR33544">
    <property type="entry name" value="DUF4005 DOMAIN-CONTAINING PROTEIN-RELATED"/>
    <property type="match status" value="1"/>
</dbReference>
<reference evidence="2" key="1">
    <citation type="submission" date="2016-04" db="EMBL/GenBank/DDBJ databases">
        <title>Cephalotus genome sequencing.</title>
        <authorList>
            <person name="Fukushima K."/>
            <person name="Hasebe M."/>
            <person name="Fang X."/>
        </authorList>
    </citation>
    <scope>NUCLEOTIDE SEQUENCE [LARGE SCALE GENOMIC DNA]</scope>
    <source>
        <strain evidence="2">cv. St1</strain>
    </source>
</reference>
<dbReference type="Proteomes" id="UP000187406">
    <property type="component" value="Unassembled WGS sequence"/>
</dbReference>
<gene>
    <name evidence="1" type="ORF">CFOL_v3_03849</name>
</gene>
<dbReference type="EMBL" id="BDDD01000143">
    <property type="protein sequence ID" value="GAV60318.1"/>
    <property type="molecule type" value="Genomic_DNA"/>
</dbReference>
<dbReference type="PANTHER" id="PTHR33544:SF14">
    <property type="entry name" value="PROTEIN, PUTATIVE-RELATED"/>
    <property type="match status" value="1"/>
</dbReference>
<dbReference type="InterPro" id="IPR040344">
    <property type="entry name" value="At3g17950-like"/>
</dbReference>
<organism evidence="1 2">
    <name type="scientific">Cephalotus follicularis</name>
    <name type="common">Albany pitcher plant</name>
    <dbReference type="NCBI Taxonomy" id="3775"/>
    <lineage>
        <taxon>Eukaryota</taxon>
        <taxon>Viridiplantae</taxon>
        <taxon>Streptophyta</taxon>
        <taxon>Embryophyta</taxon>
        <taxon>Tracheophyta</taxon>
        <taxon>Spermatophyta</taxon>
        <taxon>Magnoliopsida</taxon>
        <taxon>eudicotyledons</taxon>
        <taxon>Gunneridae</taxon>
        <taxon>Pentapetalae</taxon>
        <taxon>rosids</taxon>
        <taxon>fabids</taxon>
        <taxon>Oxalidales</taxon>
        <taxon>Cephalotaceae</taxon>
        <taxon>Cephalotus</taxon>
    </lineage>
</organism>
<dbReference type="OrthoDB" id="738796at2759"/>
<evidence type="ECO:0000313" key="2">
    <source>
        <dbReference type="Proteomes" id="UP000187406"/>
    </source>
</evidence>